<keyword evidence="2" id="KW-0547">Nucleotide-binding</keyword>
<dbReference type="PANTHER" id="PTHR10256">
    <property type="entry name" value="SELENIDE, WATER DIKINASE"/>
    <property type="match status" value="1"/>
</dbReference>
<dbReference type="RefSeq" id="WP_204948872.1">
    <property type="nucleotide sequence ID" value="NZ_BSFF01000002.1"/>
</dbReference>
<comment type="caution">
    <text evidence="9">The sequence shown here is derived from an EMBL/GenBank/DDBJ whole genome shotgun (WGS) entry which is preliminary data.</text>
</comment>
<dbReference type="SUPFAM" id="SSF51905">
    <property type="entry name" value="FAD/NAD(P)-binding domain"/>
    <property type="match status" value="2"/>
</dbReference>
<keyword evidence="4" id="KW-0067">ATP-binding</keyword>
<evidence type="ECO:0000313" key="9">
    <source>
        <dbReference type="EMBL" id="GLK55744.1"/>
    </source>
</evidence>
<keyword evidence="5" id="KW-0711">Selenium</keyword>
<evidence type="ECO:0000256" key="3">
    <source>
        <dbReference type="ARBA" id="ARBA00022777"/>
    </source>
</evidence>
<evidence type="ECO:0000259" key="6">
    <source>
        <dbReference type="Pfam" id="PF00586"/>
    </source>
</evidence>
<dbReference type="InterPro" id="IPR036188">
    <property type="entry name" value="FAD/NAD-bd_sf"/>
</dbReference>
<dbReference type="EMBL" id="JAFBCY010000001">
    <property type="protein sequence ID" value="MBM7850450.1"/>
    <property type="molecule type" value="Genomic_DNA"/>
</dbReference>
<dbReference type="GO" id="GO:0016260">
    <property type="term" value="P:selenocysteine biosynthetic process"/>
    <property type="evidence" value="ECO:0007669"/>
    <property type="project" value="TreeGrafter"/>
</dbReference>
<evidence type="ECO:0000259" key="7">
    <source>
        <dbReference type="Pfam" id="PF02769"/>
    </source>
</evidence>
<sequence length="745" mass="76205">MKTTAQGPITTDIVLVGGGHAHVHVLRAFAMRPEKGVRLTLVAKELTTPYSGMLPGLIAGFYQPDDIMIDLARLARATGARLIGAAATGLDRANNRLLLEGRPPIAYDLVSFDVGIAPRLEGVAGVERAIAVKPIATFLARFEAFRLAALRPDGPRSVVVAGGGAAGTELALSIARRIRRDAEAAGLDPQAFSFTLLAGGALLQGYPEKVAALFRDAMTRANVTLDETARLAAVEEGEVVLDDGRRLPAEAVFMATAAAPHPITPALGLPEDVGGFIAVTPALTSPADDRVFAVGDCAGVLGQPRPKAGVYAVRQGPALAANLRRAARGKPLKPLAAQADHLSLIGRGDGTAVATRNGYAAAGRWAWTLKDWIDRRWIAMYRDPPAMDGVRGPAPVSEEPAMRCGGCAAKLGPAPLAAALRRLGPGLASEEVILGVGDDAAVIRRSDGALELQTVDVFKSLVDDPYLFGKIAAVHAIGDVFAMGGRPSYALAIAALPPDAPAQQAEALYQMMAGARAALDPLGVSIIGGHTGEGADPAFGLAVTGGLAEGDGRRKGGLTPGVRLVLTKPLGVGVLIAADMRAQAPAAAMAAAWAEMARPLAADVEVLRTHRGRAMTDVTGFGLVGHLAEMLDASRGVAAEIDPAALPLLPEAAELAARGFASTALPQTLANLPRIGGGEGVPAWLKALLFDPQTSGGLLAAVAEDQAGPCVAALHAAGATGAAVIGRIVARDGGPDIRLVSGAAA</sequence>
<evidence type="ECO:0000256" key="5">
    <source>
        <dbReference type="ARBA" id="ARBA00023266"/>
    </source>
</evidence>
<feature type="domain" description="PurM-like C-terminal" evidence="7">
    <location>
        <begin position="560"/>
        <end position="733"/>
    </location>
</feature>
<dbReference type="PANTHER" id="PTHR10256:SF0">
    <property type="entry name" value="INACTIVE SELENIDE, WATER DIKINASE-LIKE PROTEIN-RELATED"/>
    <property type="match status" value="1"/>
</dbReference>
<evidence type="ECO:0000259" key="8">
    <source>
        <dbReference type="Pfam" id="PF07992"/>
    </source>
</evidence>
<evidence type="ECO:0000256" key="1">
    <source>
        <dbReference type="ARBA" id="ARBA00022679"/>
    </source>
</evidence>
<keyword evidence="11" id="KW-1185">Reference proteome</keyword>
<reference evidence="9" key="3">
    <citation type="submission" date="2023-01" db="EMBL/GenBank/DDBJ databases">
        <authorList>
            <person name="Sun Q."/>
            <person name="Evtushenko L."/>
        </authorList>
    </citation>
    <scope>NUCLEOTIDE SEQUENCE</scope>
    <source>
        <strain evidence="9">VKM B-1606</strain>
    </source>
</reference>
<organism evidence="9 12">
    <name type="scientific">Methylopila capsulata</name>
    <dbReference type="NCBI Taxonomy" id="61654"/>
    <lineage>
        <taxon>Bacteria</taxon>
        <taxon>Pseudomonadati</taxon>
        <taxon>Pseudomonadota</taxon>
        <taxon>Alphaproteobacteria</taxon>
        <taxon>Hyphomicrobiales</taxon>
        <taxon>Methylopilaceae</taxon>
        <taxon>Methylopila</taxon>
    </lineage>
</organism>
<dbReference type="NCBIfam" id="TIGR00476">
    <property type="entry name" value="selD"/>
    <property type="match status" value="1"/>
</dbReference>
<name>A0A9W6IUC9_9HYPH</name>
<dbReference type="EMBL" id="BSFF01000002">
    <property type="protein sequence ID" value="GLK55744.1"/>
    <property type="molecule type" value="Genomic_DNA"/>
</dbReference>
<dbReference type="GO" id="GO:0016491">
    <property type="term" value="F:oxidoreductase activity"/>
    <property type="evidence" value="ECO:0007669"/>
    <property type="project" value="InterPro"/>
</dbReference>
<dbReference type="InterPro" id="IPR036921">
    <property type="entry name" value="PurM-like_N_sf"/>
</dbReference>
<evidence type="ECO:0000313" key="12">
    <source>
        <dbReference type="Proteomes" id="UP001143400"/>
    </source>
</evidence>
<dbReference type="InterPro" id="IPR004536">
    <property type="entry name" value="SPS/SelD"/>
</dbReference>
<proteinExistence type="predicted"/>
<dbReference type="EC" id="2.7.9.3" evidence="10"/>
<dbReference type="GO" id="GO:0004756">
    <property type="term" value="F:selenide, water dikinase activity"/>
    <property type="evidence" value="ECO:0007669"/>
    <property type="project" value="UniProtKB-EC"/>
</dbReference>
<dbReference type="GO" id="GO:0005524">
    <property type="term" value="F:ATP binding"/>
    <property type="evidence" value="ECO:0007669"/>
    <property type="project" value="UniProtKB-KW"/>
</dbReference>
<dbReference type="InterPro" id="IPR010918">
    <property type="entry name" value="PurM-like_C_dom"/>
</dbReference>
<dbReference type="CDD" id="cd02195">
    <property type="entry name" value="SelD"/>
    <property type="match status" value="1"/>
</dbReference>
<gene>
    <name evidence="9" type="ORF">GCM10008170_17630</name>
    <name evidence="10" type="ORF">JOD31_000662</name>
</gene>
<dbReference type="SUPFAM" id="SSF56042">
    <property type="entry name" value="PurM C-terminal domain-like"/>
    <property type="match status" value="1"/>
</dbReference>
<keyword evidence="1 10" id="KW-0808">Transferase</keyword>
<dbReference type="InterPro" id="IPR036676">
    <property type="entry name" value="PurM-like_C_sf"/>
</dbReference>
<evidence type="ECO:0000256" key="4">
    <source>
        <dbReference type="ARBA" id="ARBA00022840"/>
    </source>
</evidence>
<dbReference type="Gene3D" id="3.30.1330.10">
    <property type="entry name" value="PurM-like, N-terminal domain"/>
    <property type="match status" value="1"/>
</dbReference>
<dbReference type="InterPro" id="IPR016188">
    <property type="entry name" value="PurM-like_N"/>
</dbReference>
<dbReference type="Proteomes" id="UP000758856">
    <property type="component" value="Unassembled WGS sequence"/>
</dbReference>
<keyword evidence="3" id="KW-0418">Kinase</keyword>
<dbReference type="GO" id="GO:0005737">
    <property type="term" value="C:cytoplasm"/>
    <property type="evidence" value="ECO:0007669"/>
    <property type="project" value="TreeGrafter"/>
</dbReference>
<dbReference type="InterPro" id="IPR023753">
    <property type="entry name" value="FAD/NAD-binding_dom"/>
</dbReference>
<dbReference type="InterPro" id="IPR017584">
    <property type="entry name" value="Pyridine_nucleo_diS_OxRdtase_N"/>
</dbReference>
<reference evidence="10 11" key="2">
    <citation type="submission" date="2021-01" db="EMBL/GenBank/DDBJ databases">
        <title>Genomic Encyclopedia of Type Strains, Phase IV (KMG-IV): sequencing the most valuable type-strain genomes for metagenomic binning, comparative biology and taxonomic classification.</title>
        <authorList>
            <person name="Goeker M."/>
        </authorList>
    </citation>
    <scope>NUCLEOTIDE SEQUENCE [LARGE SCALE GENOMIC DNA]</scope>
    <source>
        <strain evidence="10 11">DSM 6130</strain>
    </source>
</reference>
<dbReference type="Pfam" id="PF07992">
    <property type="entry name" value="Pyr_redox_2"/>
    <property type="match status" value="1"/>
</dbReference>
<protein>
    <submittedName>
        <fullName evidence="10">Selenide,water dikinase</fullName>
        <ecNumber evidence="10">2.7.9.3</ecNumber>
    </submittedName>
</protein>
<evidence type="ECO:0000256" key="2">
    <source>
        <dbReference type="ARBA" id="ARBA00022741"/>
    </source>
</evidence>
<accession>A0A9W6IUC9</accession>
<dbReference type="Gene3D" id="3.50.50.100">
    <property type="match status" value="1"/>
</dbReference>
<dbReference type="Gene3D" id="3.90.650.10">
    <property type="entry name" value="PurM-like C-terminal domain"/>
    <property type="match status" value="1"/>
</dbReference>
<feature type="domain" description="FAD/NAD(P)-binding" evidence="8">
    <location>
        <begin position="12"/>
        <end position="316"/>
    </location>
</feature>
<dbReference type="AlphaFoldDB" id="A0A9W6IUC9"/>
<dbReference type="Proteomes" id="UP001143400">
    <property type="component" value="Unassembled WGS sequence"/>
</dbReference>
<dbReference type="NCBIfam" id="TIGR03169">
    <property type="entry name" value="Nterm_to_SelD"/>
    <property type="match status" value="1"/>
</dbReference>
<dbReference type="SUPFAM" id="SSF55326">
    <property type="entry name" value="PurM N-terminal domain-like"/>
    <property type="match status" value="1"/>
</dbReference>
<evidence type="ECO:0000313" key="11">
    <source>
        <dbReference type="Proteomes" id="UP000758856"/>
    </source>
</evidence>
<reference evidence="9" key="1">
    <citation type="journal article" date="2014" name="Int. J. Syst. Evol. Microbiol.">
        <title>Complete genome sequence of Corynebacterium casei LMG S-19264T (=DSM 44701T), isolated from a smear-ripened cheese.</title>
        <authorList>
            <consortium name="US DOE Joint Genome Institute (JGI-PGF)"/>
            <person name="Walter F."/>
            <person name="Albersmeier A."/>
            <person name="Kalinowski J."/>
            <person name="Ruckert C."/>
        </authorList>
    </citation>
    <scope>NUCLEOTIDE SEQUENCE</scope>
    <source>
        <strain evidence="9">VKM B-1606</strain>
    </source>
</reference>
<dbReference type="Pfam" id="PF00586">
    <property type="entry name" value="AIRS"/>
    <property type="match status" value="1"/>
</dbReference>
<feature type="domain" description="PurM-like N-terminal" evidence="6">
    <location>
        <begin position="437"/>
        <end position="545"/>
    </location>
</feature>
<dbReference type="Pfam" id="PF02769">
    <property type="entry name" value="AIRS_C"/>
    <property type="match status" value="1"/>
</dbReference>
<evidence type="ECO:0000313" key="10">
    <source>
        <dbReference type="EMBL" id="MBM7850450.1"/>
    </source>
</evidence>